<dbReference type="EnsemblPlants" id="AVESA.00010b.r2.2DG0351200.1">
    <property type="protein sequence ID" value="AVESA.00010b.r2.2DG0351200.1.CDS"/>
    <property type="gene ID" value="AVESA.00010b.r2.2DG0351200"/>
</dbReference>
<protein>
    <submittedName>
        <fullName evidence="1">Uncharacterized protein</fullName>
    </submittedName>
</protein>
<reference evidence="1" key="1">
    <citation type="submission" date="2021-05" db="EMBL/GenBank/DDBJ databases">
        <authorList>
            <person name="Scholz U."/>
            <person name="Mascher M."/>
            <person name="Fiebig A."/>
        </authorList>
    </citation>
    <scope>NUCLEOTIDE SEQUENCE [LARGE SCALE GENOMIC DNA]</scope>
</reference>
<proteinExistence type="predicted"/>
<sequence>MASHHRRHLPLYLAIFLAFLLPPLASSLWQSCGSSANFTANSTYQANIQALSATLPKNASTSRNLFALGSVGTLPDIVYALALCRGDTNASACNDCVSNGFEEAQQLCPYNRDATIYDDPCYIRFSNQNFLSPTSGDNGALILTNTQNASEPAKVFDAAVGALINATADYAAGNSSRRFGTAEEELQPKIYGLAQCRPDMAPADCRSCFAEIIPYITKYMSGKQGGRILGQRCNYRYEQYTFFTGPSLLQIPAPSVEAPAPAPVNATPATPTPPGGASKKNGAARILAITLPIVAAILVFVVICLCLRRKRRKPVRKAPLSIALDFIHHETDNVFYLMIDPTNPEDIQSIESLILDLSTLRAATDNFDESNKLGEGGFGIVYKGILPGDEEIAVKRLSLSSRQGIEELKNELVLVAKLQHKNLVRLVGVCLEEHEKLLVYEYMPNKSLDTILFDTYRSSQLDWGKRFRIVNGIARGLQYLHEDSQLKIIHRDLKGSNVLLDSEFIPKISDFGLARLFGSDQSQDVTNRVVGTYGYMAPEYAMRGTYSIKSDVFSFGVLILEIVTGKRNSVAYDSEQSVDLLSLVWEHWTMGTIVEIMDLSMTSHSPGDQMLKCIHIGLLCVQEDPADRPLMSVVTVMLSSSTVSLQAPSRPAFCIQKSGSNDSYMHTGPYRGVSESTSRSPMSPNEVSITELEPR</sequence>
<dbReference type="Proteomes" id="UP001732700">
    <property type="component" value="Chromosome 2D"/>
</dbReference>
<accession>A0ACD5V041</accession>
<name>A0ACD5V041_AVESA</name>
<keyword evidence="2" id="KW-1185">Reference proteome</keyword>
<evidence type="ECO:0000313" key="1">
    <source>
        <dbReference type="EnsemblPlants" id="AVESA.00010b.r2.2DG0351200.1.CDS"/>
    </source>
</evidence>
<evidence type="ECO:0000313" key="2">
    <source>
        <dbReference type="Proteomes" id="UP001732700"/>
    </source>
</evidence>
<reference evidence="1" key="2">
    <citation type="submission" date="2025-09" db="UniProtKB">
        <authorList>
            <consortium name="EnsemblPlants"/>
        </authorList>
    </citation>
    <scope>IDENTIFICATION</scope>
</reference>
<organism evidence="1 2">
    <name type="scientific">Avena sativa</name>
    <name type="common">Oat</name>
    <dbReference type="NCBI Taxonomy" id="4498"/>
    <lineage>
        <taxon>Eukaryota</taxon>
        <taxon>Viridiplantae</taxon>
        <taxon>Streptophyta</taxon>
        <taxon>Embryophyta</taxon>
        <taxon>Tracheophyta</taxon>
        <taxon>Spermatophyta</taxon>
        <taxon>Magnoliopsida</taxon>
        <taxon>Liliopsida</taxon>
        <taxon>Poales</taxon>
        <taxon>Poaceae</taxon>
        <taxon>BOP clade</taxon>
        <taxon>Pooideae</taxon>
        <taxon>Poodae</taxon>
        <taxon>Poeae</taxon>
        <taxon>Poeae Chloroplast Group 1 (Aveneae type)</taxon>
        <taxon>Aveninae</taxon>
        <taxon>Avena</taxon>
    </lineage>
</organism>